<dbReference type="AlphaFoldDB" id="A0AAD4BFJ7"/>
<evidence type="ECO:0000313" key="1">
    <source>
        <dbReference type="EMBL" id="KAF8425366.1"/>
    </source>
</evidence>
<evidence type="ECO:0000313" key="2">
    <source>
        <dbReference type="Proteomes" id="UP001194468"/>
    </source>
</evidence>
<reference evidence="1" key="1">
    <citation type="submission" date="2019-10" db="EMBL/GenBank/DDBJ databases">
        <authorList>
            <consortium name="DOE Joint Genome Institute"/>
            <person name="Kuo A."/>
            <person name="Miyauchi S."/>
            <person name="Kiss E."/>
            <person name="Drula E."/>
            <person name="Kohler A."/>
            <person name="Sanchez-Garcia M."/>
            <person name="Andreopoulos B."/>
            <person name="Barry K.W."/>
            <person name="Bonito G."/>
            <person name="Buee M."/>
            <person name="Carver A."/>
            <person name="Chen C."/>
            <person name="Cichocki N."/>
            <person name="Clum A."/>
            <person name="Culley D."/>
            <person name="Crous P.W."/>
            <person name="Fauchery L."/>
            <person name="Girlanda M."/>
            <person name="Hayes R."/>
            <person name="Keri Z."/>
            <person name="LaButti K."/>
            <person name="Lipzen A."/>
            <person name="Lombard V."/>
            <person name="Magnuson J."/>
            <person name="Maillard F."/>
            <person name="Morin E."/>
            <person name="Murat C."/>
            <person name="Nolan M."/>
            <person name="Ohm R."/>
            <person name="Pangilinan J."/>
            <person name="Pereira M."/>
            <person name="Perotto S."/>
            <person name="Peter M."/>
            <person name="Riley R."/>
            <person name="Sitrit Y."/>
            <person name="Stielow B."/>
            <person name="Szollosi G."/>
            <person name="Zifcakova L."/>
            <person name="Stursova M."/>
            <person name="Spatafora J.W."/>
            <person name="Tedersoo L."/>
            <person name="Vaario L.-M."/>
            <person name="Yamada A."/>
            <person name="Yan M."/>
            <person name="Wang P."/>
            <person name="Xu J."/>
            <person name="Bruns T."/>
            <person name="Baldrian P."/>
            <person name="Vilgalys R."/>
            <person name="Henrissat B."/>
            <person name="Grigoriev I.V."/>
            <person name="Hibbett D."/>
            <person name="Nagy L.G."/>
            <person name="Martin F.M."/>
        </authorList>
    </citation>
    <scope>NUCLEOTIDE SEQUENCE</scope>
    <source>
        <strain evidence="1">BED1</strain>
    </source>
</reference>
<protein>
    <submittedName>
        <fullName evidence="1">Uncharacterized protein</fullName>
    </submittedName>
</protein>
<sequence>MTHLANTGTAFPNDLRLKFVEHALPGWEIENLVRASEDGSLKRETVIIHPGFEMLAGLLMNSSLQSTILSYIVDSIEGFEHEHPSEEPYFLLTIIRDVFLDVLVPILSEFPLEIILHTVRSSADIWDQVYPCDHSISSIPELVLLAVRIISQLSCSTFVTSLLTLVERIPDSECILSSFRKLLDVDSLDDVDTAETTTEYITGAGAADRETQEPLDQAIRTAILILLIQSEHQIQNPHAIGARRTCAHVILDLVNVGIPWMRTKGKDVEQQRKAAMHAEPLFQSPPSAERAVLPYHLPALRAPSYIGYDHAISVHEGRLFCTSFCSHPIEGSRGVPGAIHQQQIARADKRVDTSGIHRLTLSDTGPRHFGSNLQDVGRWGYNYGRLGSCIGLICTSSSRR</sequence>
<reference evidence="1" key="2">
    <citation type="journal article" date="2020" name="Nat. Commun.">
        <title>Large-scale genome sequencing of mycorrhizal fungi provides insights into the early evolution of symbiotic traits.</title>
        <authorList>
            <person name="Miyauchi S."/>
            <person name="Kiss E."/>
            <person name="Kuo A."/>
            <person name="Drula E."/>
            <person name="Kohler A."/>
            <person name="Sanchez-Garcia M."/>
            <person name="Morin E."/>
            <person name="Andreopoulos B."/>
            <person name="Barry K.W."/>
            <person name="Bonito G."/>
            <person name="Buee M."/>
            <person name="Carver A."/>
            <person name="Chen C."/>
            <person name="Cichocki N."/>
            <person name="Clum A."/>
            <person name="Culley D."/>
            <person name="Crous P.W."/>
            <person name="Fauchery L."/>
            <person name="Girlanda M."/>
            <person name="Hayes R.D."/>
            <person name="Keri Z."/>
            <person name="LaButti K."/>
            <person name="Lipzen A."/>
            <person name="Lombard V."/>
            <person name="Magnuson J."/>
            <person name="Maillard F."/>
            <person name="Murat C."/>
            <person name="Nolan M."/>
            <person name="Ohm R.A."/>
            <person name="Pangilinan J."/>
            <person name="Pereira M.F."/>
            <person name="Perotto S."/>
            <person name="Peter M."/>
            <person name="Pfister S."/>
            <person name="Riley R."/>
            <person name="Sitrit Y."/>
            <person name="Stielow J.B."/>
            <person name="Szollosi G."/>
            <person name="Zifcakova L."/>
            <person name="Stursova M."/>
            <person name="Spatafora J.W."/>
            <person name="Tedersoo L."/>
            <person name="Vaario L.M."/>
            <person name="Yamada A."/>
            <person name="Yan M."/>
            <person name="Wang P."/>
            <person name="Xu J."/>
            <person name="Bruns T."/>
            <person name="Baldrian P."/>
            <person name="Vilgalys R."/>
            <person name="Dunand C."/>
            <person name="Henrissat B."/>
            <person name="Grigoriev I.V."/>
            <person name="Hibbett D."/>
            <person name="Nagy L.G."/>
            <person name="Martin F.M."/>
        </authorList>
    </citation>
    <scope>NUCLEOTIDE SEQUENCE</scope>
    <source>
        <strain evidence="1">BED1</strain>
    </source>
</reference>
<dbReference type="EMBL" id="WHUW01000096">
    <property type="protein sequence ID" value="KAF8425366.1"/>
    <property type="molecule type" value="Genomic_DNA"/>
</dbReference>
<dbReference type="Proteomes" id="UP001194468">
    <property type="component" value="Unassembled WGS sequence"/>
</dbReference>
<proteinExistence type="predicted"/>
<name>A0AAD4BFJ7_BOLED</name>
<organism evidence="1 2">
    <name type="scientific">Boletus edulis BED1</name>
    <dbReference type="NCBI Taxonomy" id="1328754"/>
    <lineage>
        <taxon>Eukaryota</taxon>
        <taxon>Fungi</taxon>
        <taxon>Dikarya</taxon>
        <taxon>Basidiomycota</taxon>
        <taxon>Agaricomycotina</taxon>
        <taxon>Agaricomycetes</taxon>
        <taxon>Agaricomycetidae</taxon>
        <taxon>Boletales</taxon>
        <taxon>Boletineae</taxon>
        <taxon>Boletaceae</taxon>
        <taxon>Boletoideae</taxon>
        <taxon>Boletus</taxon>
    </lineage>
</organism>
<gene>
    <name evidence="1" type="ORF">L210DRAFT_3653224</name>
</gene>
<keyword evidence="2" id="KW-1185">Reference proteome</keyword>
<comment type="caution">
    <text evidence="1">The sequence shown here is derived from an EMBL/GenBank/DDBJ whole genome shotgun (WGS) entry which is preliminary data.</text>
</comment>
<accession>A0AAD4BFJ7</accession>